<evidence type="ECO:0000313" key="1">
    <source>
        <dbReference type="EMBL" id="BBD78131.1"/>
    </source>
</evidence>
<dbReference type="AlphaFoldDB" id="A0A2Z6E012"/>
<dbReference type="Proteomes" id="UP000262004">
    <property type="component" value="Chromosome"/>
</dbReference>
<reference evidence="1 2" key="1">
    <citation type="submission" date="2018-04" db="EMBL/GenBank/DDBJ databases">
        <title>Complete genome sequence of Hydrogenophilus thermoluteolus TH-1.</title>
        <authorList>
            <person name="Arai H."/>
        </authorList>
    </citation>
    <scope>NUCLEOTIDE SEQUENCE [LARGE SCALE GENOMIC DNA]</scope>
    <source>
        <strain evidence="1 2">TH-1</strain>
    </source>
</reference>
<proteinExistence type="predicted"/>
<gene>
    <name evidence="1" type="ORF">HPTL_1875</name>
</gene>
<sequence>MSTTVTVRFAVDREYTFDLTDNAVATLEPDAARSWLAHQMDALECDMPNKMGKILAADIALALAHCAGESLFAEGGEWAQCYAQAVAAIFDRPVVLVDVEQNRIG</sequence>
<dbReference type="OrthoDB" id="5297048at2"/>
<dbReference type="KEGG" id="htl:HPTL_1875"/>
<protein>
    <submittedName>
        <fullName evidence="1">Uncharacterized protein</fullName>
    </submittedName>
</protein>
<name>A0A2Z6E012_HYDTE</name>
<accession>A0A2Z6E012</accession>
<keyword evidence="2" id="KW-1185">Reference proteome</keyword>
<dbReference type="EMBL" id="AP018558">
    <property type="protein sequence ID" value="BBD78131.1"/>
    <property type="molecule type" value="Genomic_DNA"/>
</dbReference>
<organism evidence="1 2">
    <name type="scientific">Hydrogenophilus thermoluteolus</name>
    <name type="common">Pseudomonas hydrogenothermophila</name>
    <dbReference type="NCBI Taxonomy" id="297"/>
    <lineage>
        <taxon>Bacteria</taxon>
        <taxon>Pseudomonadati</taxon>
        <taxon>Pseudomonadota</taxon>
        <taxon>Hydrogenophilia</taxon>
        <taxon>Hydrogenophilales</taxon>
        <taxon>Hydrogenophilaceae</taxon>
        <taxon>Hydrogenophilus</taxon>
    </lineage>
</organism>
<dbReference type="RefSeq" id="WP_119335788.1">
    <property type="nucleotide sequence ID" value="NZ_AP018558.1"/>
</dbReference>
<evidence type="ECO:0000313" key="2">
    <source>
        <dbReference type="Proteomes" id="UP000262004"/>
    </source>
</evidence>